<reference evidence="3" key="2">
    <citation type="submission" date="2006-03" db="EMBL/GenBank/DDBJ databases">
        <title>The genome sequence of the Plasmodium falciparum HB3.</title>
        <authorList>
            <consortium name="The Broad Institute Genome Sequencing Platform"/>
            <person name="Birren B."/>
            <person name="Lander E."/>
            <person name="Galagan J."/>
            <person name="Nusbaum C."/>
            <person name="Devon K."/>
            <person name="Henn M."/>
            <person name="Jaffe D."/>
            <person name="Butler J."/>
            <person name="Alvarez P."/>
            <person name="Gnerre S."/>
            <person name="Grabherr M."/>
            <person name="Kleber M."/>
            <person name="Mauceli E."/>
            <person name="Brockman W."/>
            <person name="MacCallum I.A."/>
            <person name="Rounsley S."/>
            <person name="Young S."/>
            <person name="LaButti K."/>
            <person name="Pushparaj V."/>
            <person name="DeCaprio D."/>
            <person name="Crawford M."/>
            <person name="Koehrsen M."/>
            <person name="Engels R."/>
            <person name="Montgomery P."/>
            <person name="Pearson M."/>
            <person name="Howarth C."/>
            <person name="Larson L."/>
            <person name="Luoma S."/>
            <person name="White J."/>
            <person name="Kodira C."/>
            <person name="Zeng Q."/>
            <person name="Oleary S."/>
            <person name="Yandava C."/>
            <person name="Alvarado L."/>
            <person name="Wirth D."/>
            <person name="Volkman S."/>
            <person name="Hartl D."/>
        </authorList>
    </citation>
    <scope>NUCLEOTIDE SEQUENCE [LARGE SCALE GENOMIC DNA]</scope>
</reference>
<feature type="domain" description="PRELI/MSF1" evidence="1">
    <location>
        <begin position="1"/>
        <end position="175"/>
    </location>
</feature>
<dbReference type="AlphaFoldDB" id="A0A0L7K806"/>
<organism evidence="2 3">
    <name type="scientific">Plasmodium falciparum (isolate HB3)</name>
    <dbReference type="NCBI Taxonomy" id="137071"/>
    <lineage>
        <taxon>Eukaryota</taxon>
        <taxon>Sar</taxon>
        <taxon>Alveolata</taxon>
        <taxon>Apicomplexa</taxon>
        <taxon>Aconoidasida</taxon>
        <taxon>Haemosporida</taxon>
        <taxon>Plasmodiidae</taxon>
        <taxon>Plasmodium</taxon>
        <taxon>Plasmodium (Laverania)</taxon>
    </lineage>
</organism>
<dbReference type="GO" id="GO:0005758">
    <property type="term" value="C:mitochondrial intermembrane space"/>
    <property type="evidence" value="ECO:0007669"/>
    <property type="project" value="InterPro"/>
</dbReference>
<dbReference type="PROSITE" id="PS50904">
    <property type="entry name" value="PRELI_MSF1"/>
    <property type="match status" value="1"/>
</dbReference>
<evidence type="ECO:0000259" key="1">
    <source>
        <dbReference type="PROSITE" id="PS50904"/>
    </source>
</evidence>
<sequence length="185" mass="21919">MKKKEKVFPYNIKKKFFARESAFWLKYPNNIQKHIQNIDVIDRHIDTKEKVLKMKRIIHLKYYVPGLLKKLFNVDGSGLAIEEILINLEKKNLTINTVNYTLNPFVNITEKCEYFQKENDQNNTHYKQSTTLNINGFGYMKSLIENTIINTIREKSKQGISIMNDTIKRTVNDNIYINNLDKEKK</sequence>
<name>A0A0L7K806_PLAFX</name>
<gene>
    <name evidence="2" type="ORF">PFHG_00967</name>
</gene>
<dbReference type="InterPro" id="IPR006797">
    <property type="entry name" value="PRELI/MSF1_dom"/>
</dbReference>
<dbReference type="OMA" id="MMKIWST"/>
<dbReference type="Proteomes" id="UP000054289">
    <property type="component" value="Unassembled WGS sequence"/>
</dbReference>
<dbReference type="OrthoDB" id="407630at2759"/>
<dbReference type="KEGG" id="pfh:PFHG_00967"/>
<proteinExistence type="predicted"/>
<evidence type="ECO:0000313" key="2">
    <source>
        <dbReference type="EMBL" id="KOB59210.1"/>
    </source>
</evidence>
<reference evidence="2 3" key="1">
    <citation type="submission" date="2006-03" db="EMBL/GenBank/DDBJ databases">
        <title>Annotation of Plasmodium falciparum HB3.</title>
        <authorList>
            <consortium name="The Broad Institute Genome Sequencing Platform"/>
            <person name="Volkman S.K."/>
            <person name="Neafsey D.E."/>
            <person name="Dash A.P."/>
            <person name="Chitnis C.E."/>
            <person name="Hartl D.L."/>
            <person name="Young S.K."/>
            <person name="Zeng Q."/>
            <person name="Koehrsen M."/>
            <person name="Alvarado L."/>
            <person name="Berlin A."/>
            <person name="Borenstein D."/>
            <person name="Chapman S.B."/>
            <person name="Chen Z."/>
            <person name="Engels R."/>
            <person name="Freedman E."/>
            <person name="Gellesch M."/>
            <person name="Goldberg J."/>
            <person name="Griggs A."/>
            <person name="Gujja S."/>
            <person name="Heilman E.R."/>
            <person name="Heiman D.I."/>
            <person name="Howarth C."/>
            <person name="Jen D."/>
            <person name="Larson L."/>
            <person name="Mehta T."/>
            <person name="Neiman D."/>
            <person name="Park D."/>
            <person name="Pearson M."/>
            <person name="Roberts A."/>
            <person name="Saif S."/>
            <person name="Shea T."/>
            <person name="Shenoy N."/>
            <person name="Sisk P."/>
            <person name="Stolte C."/>
            <person name="Sykes S."/>
            <person name="Walk T."/>
            <person name="White J."/>
            <person name="Yandava C."/>
            <person name="Haas B."/>
            <person name="Henn M.R."/>
            <person name="Nusbaum C."/>
            <person name="Birren B."/>
        </authorList>
    </citation>
    <scope>NUCLEOTIDE SEQUENCE [LARGE SCALE GENOMIC DNA]</scope>
    <source>
        <strain evidence="2">HB3</strain>
    </source>
</reference>
<protein>
    <recommendedName>
        <fullName evidence="1">PRELI/MSF1 domain-containing protein</fullName>
    </recommendedName>
</protein>
<accession>A0A0L7K806</accession>
<dbReference type="Pfam" id="PF04707">
    <property type="entry name" value="PRELI"/>
    <property type="match status" value="1"/>
</dbReference>
<dbReference type="PANTHER" id="PTHR11158">
    <property type="entry name" value="MSF1/PX19 RELATED"/>
    <property type="match status" value="1"/>
</dbReference>
<evidence type="ECO:0000313" key="3">
    <source>
        <dbReference type="Proteomes" id="UP000054289"/>
    </source>
</evidence>
<dbReference type="InterPro" id="IPR037365">
    <property type="entry name" value="Slowmo/Ups"/>
</dbReference>
<dbReference type="EMBL" id="CH671932">
    <property type="protein sequence ID" value="KOB59210.1"/>
    <property type="molecule type" value="Genomic_DNA"/>
</dbReference>